<reference evidence="2" key="1">
    <citation type="submission" date="2016-05" db="EMBL/GenBank/DDBJ databases">
        <title>Comparative genomics of biotechnologically important yeasts.</title>
        <authorList>
            <consortium name="DOE Joint Genome Institute"/>
            <person name="Riley R."/>
            <person name="Haridas S."/>
            <person name="Wolfe K.H."/>
            <person name="Lopes M.R."/>
            <person name="Hittinger C.T."/>
            <person name="Goker M."/>
            <person name="Salamov A."/>
            <person name="Wisecaver J."/>
            <person name="Long T.M."/>
            <person name="Aerts A.L."/>
            <person name="Barry K."/>
            <person name="Choi C."/>
            <person name="Clum A."/>
            <person name="Coughlan A.Y."/>
            <person name="Deshpande S."/>
            <person name="Douglass A.P."/>
            <person name="Hanson S.J."/>
            <person name="Klenk H.-P."/>
            <person name="Labutti K."/>
            <person name="Lapidus A."/>
            <person name="Lindquist E."/>
            <person name="Lipzen A."/>
            <person name="Meier-Kolthoff J.P."/>
            <person name="Ohm R.A."/>
            <person name="Otillar R.P."/>
            <person name="Pangilinan J."/>
            <person name="Peng Y."/>
            <person name="Rokas A."/>
            <person name="Rosa C.A."/>
            <person name="Scheuner C."/>
            <person name="Sibirny A.A."/>
            <person name="Slot J.C."/>
            <person name="Stielow J.B."/>
            <person name="Sun H."/>
            <person name="Kurtzman C.P."/>
            <person name="Blackwell M."/>
            <person name="Grigoriev I.V."/>
            <person name="Jeffries T.W."/>
        </authorList>
    </citation>
    <scope>NUCLEOTIDE SEQUENCE [LARGE SCALE GENOMIC DNA]</scope>
    <source>
        <strain evidence="2">NRRL Y-12698</strain>
    </source>
</reference>
<evidence type="ECO:0000313" key="2">
    <source>
        <dbReference type="Proteomes" id="UP000094336"/>
    </source>
</evidence>
<dbReference type="AlphaFoldDB" id="A0A1E3QTN3"/>
<dbReference type="RefSeq" id="XP_018985615.1">
    <property type="nucleotide sequence ID" value="XM_019128716.1"/>
</dbReference>
<protein>
    <submittedName>
        <fullName evidence="1">Uncharacterized protein</fullName>
    </submittedName>
</protein>
<evidence type="ECO:0000313" key="1">
    <source>
        <dbReference type="EMBL" id="ODQ80287.1"/>
    </source>
</evidence>
<gene>
    <name evidence="1" type="ORF">BABINDRAFT_161250</name>
</gene>
<name>A0A1E3QTN3_9ASCO</name>
<dbReference type="GeneID" id="30146569"/>
<proteinExistence type="predicted"/>
<organism evidence="1 2">
    <name type="scientific">Babjeviella inositovora NRRL Y-12698</name>
    <dbReference type="NCBI Taxonomy" id="984486"/>
    <lineage>
        <taxon>Eukaryota</taxon>
        <taxon>Fungi</taxon>
        <taxon>Dikarya</taxon>
        <taxon>Ascomycota</taxon>
        <taxon>Saccharomycotina</taxon>
        <taxon>Pichiomycetes</taxon>
        <taxon>Serinales incertae sedis</taxon>
        <taxon>Babjeviella</taxon>
    </lineage>
</organism>
<keyword evidence="2" id="KW-1185">Reference proteome</keyword>
<accession>A0A1E3QTN3</accession>
<dbReference type="Proteomes" id="UP000094336">
    <property type="component" value="Unassembled WGS sequence"/>
</dbReference>
<dbReference type="EMBL" id="KV454430">
    <property type="protein sequence ID" value="ODQ80287.1"/>
    <property type="molecule type" value="Genomic_DNA"/>
</dbReference>
<sequence length="71" mass="8079">MTLITDLHSLKRLWKPSKKPTGIGRERPPKAESPLVYLLQETSQAIVSAFVYVCFTILRSSLNEMISIRAF</sequence>